<proteinExistence type="predicted"/>
<sequence length="90" mass="10005">MKLIVCSLCRDARALRPAHRAACACGQSWGMYSEDGVKAEYGGLAIPVEICSESLALAMRRRRKDDRQPWALLAYLVEADCPTFRQKGDS</sequence>
<accession>A0A0F9D0F8</accession>
<dbReference type="EMBL" id="LAZR01030938">
    <property type="protein sequence ID" value="KKL55163.1"/>
    <property type="molecule type" value="Genomic_DNA"/>
</dbReference>
<protein>
    <submittedName>
        <fullName evidence="1">Uncharacterized protein</fullName>
    </submittedName>
</protein>
<reference evidence="1" key="1">
    <citation type="journal article" date="2015" name="Nature">
        <title>Complex archaea that bridge the gap between prokaryotes and eukaryotes.</title>
        <authorList>
            <person name="Spang A."/>
            <person name="Saw J.H."/>
            <person name="Jorgensen S.L."/>
            <person name="Zaremba-Niedzwiedzka K."/>
            <person name="Martijn J."/>
            <person name="Lind A.E."/>
            <person name="van Eijk R."/>
            <person name="Schleper C."/>
            <person name="Guy L."/>
            <person name="Ettema T.J."/>
        </authorList>
    </citation>
    <scope>NUCLEOTIDE SEQUENCE</scope>
</reference>
<evidence type="ECO:0000313" key="1">
    <source>
        <dbReference type="EMBL" id="KKL55163.1"/>
    </source>
</evidence>
<dbReference type="AlphaFoldDB" id="A0A0F9D0F8"/>
<organism evidence="1">
    <name type="scientific">marine sediment metagenome</name>
    <dbReference type="NCBI Taxonomy" id="412755"/>
    <lineage>
        <taxon>unclassified sequences</taxon>
        <taxon>metagenomes</taxon>
        <taxon>ecological metagenomes</taxon>
    </lineage>
</organism>
<name>A0A0F9D0F8_9ZZZZ</name>
<gene>
    <name evidence="1" type="ORF">LCGC14_2258140</name>
</gene>
<comment type="caution">
    <text evidence="1">The sequence shown here is derived from an EMBL/GenBank/DDBJ whole genome shotgun (WGS) entry which is preliminary data.</text>
</comment>